<dbReference type="InterPro" id="IPR025188">
    <property type="entry name" value="DUF4113"/>
</dbReference>
<dbReference type="eggNOG" id="COG0389">
    <property type="taxonomic scope" value="Bacteria"/>
</dbReference>
<keyword evidence="4" id="KW-0234">DNA repair</keyword>
<protein>
    <submittedName>
        <fullName evidence="7">DNA-directed DNA polymerase</fullName>
        <ecNumber evidence="7">2.7.7.7</ecNumber>
    </submittedName>
</protein>
<name>D7DL91_METV0</name>
<dbReference type="InterPro" id="IPR050116">
    <property type="entry name" value="DNA_polymerase-Y"/>
</dbReference>
<dbReference type="Pfam" id="PF00817">
    <property type="entry name" value="IMS"/>
    <property type="match status" value="1"/>
</dbReference>
<dbReference type="Proteomes" id="UP000000383">
    <property type="component" value="Chromosome"/>
</dbReference>
<dbReference type="STRING" id="666681.M301_2194"/>
<dbReference type="EC" id="2.7.7.7" evidence="7"/>
<keyword evidence="3" id="KW-0741">SOS mutagenesis</keyword>
<dbReference type="SUPFAM" id="SSF100879">
    <property type="entry name" value="Lesion bypass DNA polymerase (Y-family), little finger domain"/>
    <property type="match status" value="1"/>
</dbReference>
<dbReference type="GO" id="GO:0003684">
    <property type="term" value="F:damaged DNA binding"/>
    <property type="evidence" value="ECO:0007669"/>
    <property type="project" value="InterPro"/>
</dbReference>
<dbReference type="InterPro" id="IPR017961">
    <property type="entry name" value="DNA_pol_Y-fam_little_finger"/>
</dbReference>
<accession>D7DL91</accession>
<dbReference type="Gene3D" id="3.40.1170.60">
    <property type="match status" value="1"/>
</dbReference>
<dbReference type="Pfam" id="PF11799">
    <property type="entry name" value="IMS_C"/>
    <property type="match status" value="1"/>
</dbReference>
<evidence type="ECO:0000259" key="6">
    <source>
        <dbReference type="PROSITE" id="PS50173"/>
    </source>
</evidence>
<evidence type="ECO:0000256" key="3">
    <source>
        <dbReference type="ARBA" id="ARBA00023199"/>
    </source>
</evidence>
<dbReference type="InterPro" id="IPR001126">
    <property type="entry name" value="UmuC"/>
</dbReference>
<feature type="domain" description="UmuC" evidence="6">
    <location>
        <begin position="11"/>
        <end position="197"/>
    </location>
</feature>
<dbReference type="RefSeq" id="WP_013148870.1">
    <property type="nucleotide sequence ID" value="NC_014207.1"/>
</dbReference>
<keyword evidence="7" id="KW-0548">Nucleotidyltransferase</keyword>
<gene>
    <name evidence="7" type="ordered locus">M301_2194</name>
</gene>
<dbReference type="GO" id="GO:0003887">
    <property type="term" value="F:DNA-directed DNA polymerase activity"/>
    <property type="evidence" value="ECO:0007669"/>
    <property type="project" value="UniProtKB-KW"/>
</dbReference>
<organism evidence="7 8">
    <name type="scientific">Methylotenera versatilis (strain 301)</name>
    <dbReference type="NCBI Taxonomy" id="666681"/>
    <lineage>
        <taxon>Bacteria</taxon>
        <taxon>Pseudomonadati</taxon>
        <taxon>Pseudomonadota</taxon>
        <taxon>Betaproteobacteria</taxon>
        <taxon>Nitrosomonadales</taxon>
        <taxon>Methylophilaceae</taxon>
        <taxon>Methylotenera</taxon>
    </lineage>
</organism>
<comment type="similarity">
    <text evidence="1">Belongs to the DNA polymerase type-Y family.</text>
</comment>
<evidence type="ECO:0000313" key="7">
    <source>
        <dbReference type="EMBL" id="ADI30562.1"/>
    </source>
</evidence>
<dbReference type="GO" id="GO:0005829">
    <property type="term" value="C:cytosol"/>
    <property type="evidence" value="ECO:0007669"/>
    <property type="project" value="TreeGrafter"/>
</dbReference>
<dbReference type="Pfam" id="PF13438">
    <property type="entry name" value="DUF4113"/>
    <property type="match status" value="1"/>
</dbReference>
<dbReference type="HOGENOM" id="CLU_012348_3_0_4"/>
<evidence type="ECO:0000313" key="8">
    <source>
        <dbReference type="Proteomes" id="UP000000383"/>
    </source>
</evidence>
<dbReference type="SUPFAM" id="SSF56672">
    <property type="entry name" value="DNA/RNA polymerases"/>
    <property type="match status" value="1"/>
</dbReference>
<dbReference type="KEGG" id="meh:M301_2194"/>
<dbReference type="InterPro" id="IPR024728">
    <property type="entry name" value="PolY_HhH_motif"/>
</dbReference>
<dbReference type="PANTHER" id="PTHR11076:SF34">
    <property type="entry name" value="PROTEIN UMUC"/>
    <property type="match status" value="1"/>
</dbReference>
<evidence type="ECO:0000256" key="2">
    <source>
        <dbReference type="ARBA" id="ARBA00022763"/>
    </source>
</evidence>
<dbReference type="AlphaFoldDB" id="D7DL91"/>
<dbReference type="GO" id="GO:0042276">
    <property type="term" value="P:error-prone translesion synthesis"/>
    <property type="evidence" value="ECO:0007669"/>
    <property type="project" value="TreeGrafter"/>
</dbReference>
<dbReference type="GO" id="GO:0006281">
    <property type="term" value="P:DNA repair"/>
    <property type="evidence" value="ECO:0007669"/>
    <property type="project" value="UniProtKB-KW"/>
</dbReference>
<dbReference type="InterPro" id="IPR043502">
    <property type="entry name" value="DNA/RNA_pol_sf"/>
</dbReference>
<sequence>MSFTSLNKPVFALCDANSFYASCEKVFRPDLRTTPVVVLSNNDGCVIAQSKEAKAMLDLYMCKPWFEVEAEAKKLGVVEFSSNYELYANMSNRFMATLRHFAPRQEVYSIDESFLDLTGMRRDLVAYGQEIKNTVFQWTGLPICVGIAHTKTLAKLANQCAKKQPAMNGVCDFTSMGQAELDSMMESLPVSKVWGIGSKLEAKLNKVGVKNVLRLKQADTKRIRDQFGVLLERTIQELNGESWLEMDETLPEAKQVMSSRSFGSRVTTLQDLEQAVSFHATNASERLRKQGLYANAVYVFIQNSPFDKTEYYGASRVIALPSASDCTLQIARAALWLLKRIYKEGIYYQKAGVMLMELVPVSGQQTDLFNHDARDTKKSNLMATLDSINSKYSKGTIKLASEGVDKAWAMRRGFKSPNYTGDWMELPIVKTSSAYIKI</sequence>
<keyword evidence="5" id="KW-0742">SOS response</keyword>
<dbReference type="InterPro" id="IPR036775">
    <property type="entry name" value="DNA_pol_Y-fam_lit_finger_sf"/>
</dbReference>
<keyword evidence="8" id="KW-1185">Reference proteome</keyword>
<dbReference type="Gene3D" id="1.10.150.20">
    <property type="entry name" value="5' to 3' exonuclease, C-terminal subdomain"/>
    <property type="match status" value="1"/>
</dbReference>
<dbReference type="PROSITE" id="PS50173">
    <property type="entry name" value="UMUC"/>
    <property type="match status" value="1"/>
</dbReference>
<dbReference type="PANTHER" id="PTHR11076">
    <property type="entry name" value="DNA REPAIR POLYMERASE UMUC / TRANSFERASE FAMILY MEMBER"/>
    <property type="match status" value="1"/>
</dbReference>
<reference evidence="8" key="1">
    <citation type="submission" date="2010-05" db="EMBL/GenBank/DDBJ databases">
        <title>Complete sequence of Methylotenera sp. 301.</title>
        <authorList>
            <person name="Lucas S."/>
            <person name="Copeland A."/>
            <person name="Lapidus A."/>
            <person name="Cheng J.-F."/>
            <person name="Bruce D."/>
            <person name="Goodwin L."/>
            <person name="Pitluck S."/>
            <person name="Clum A."/>
            <person name="Land M."/>
            <person name="Hauser L."/>
            <person name="Kyrpides N."/>
            <person name="Ivanova N."/>
            <person name="Chistoservova L."/>
            <person name="Kalyuzhnaya M."/>
            <person name="Woyke T."/>
        </authorList>
    </citation>
    <scope>NUCLEOTIDE SEQUENCE [LARGE SCALE GENOMIC DNA]</scope>
    <source>
        <strain evidence="8">301</strain>
    </source>
</reference>
<dbReference type="EMBL" id="CP002056">
    <property type="protein sequence ID" value="ADI30562.1"/>
    <property type="molecule type" value="Genomic_DNA"/>
</dbReference>
<evidence type="ECO:0000256" key="5">
    <source>
        <dbReference type="ARBA" id="ARBA00023236"/>
    </source>
</evidence>
<evidence type="ECO:0000256" key="4">
    <source>
        <dbReference type="ARBA" id="ARBA00023204"/>
    </source>
</evidence>
<dbReference type="OrthoDB" id="9808813at2"/>
<keyword evidence="2" id="KW-0227">DNA damage</keyword>
<dbReference type="Gene3D" id="3.30.1490.100">
    <property type="entry name" value="DNA polymerase, Y-family, little finger domain"/>
    <property type="match status" value="1"/>
</dbReference>
<keyword evidence="7" id="KW-0239">DNA-directed DNA polymerase</keyword>
<proteinExistence type="inferred from homology"/>
<keyword evidence="7" id="KW-0808">Transferase</keyword>
<dbReference type="InterPro" id="IPR043128">
    <property type="entry name" value="Rev_trsase/Diguanyl_cyclase"/>
</dbReference>
<evidence type="ECO:0000256" key="1">
    <source>
        <dbReference type="ARBA" id="ARBA00010945"/>
    </source>
</evidence>
<dbReference type="Pfam" id="PF11798">
    <property type="entry name" value="IMS_HHH"/>
    <property type="match status" value="1"/>
</dbReference>
<dbReference type="NCBIfam" id="NF002955">
    <property type="entry name" value="PRK03609.1"/>
    <property type="match status" value="1"/>
</dbReference>
<dbReference type="GO" id="GO:0009432">
    <property type="term" value="P:SOS response"/>
    <property type="evidence" value="ECO:0007669"/>
    <property type="project" value="UniProtKB-KW"/>
</dbReference>
<dbReference type="Gene3D" id="3.30.70.270">
    <property type="match status" value="1"/>
</dbReference>
<reference evidence="7 8" key="2">
    <citation type="journal article" date="2011" name="J. Bacteriol.">
        <title>Genomes of three methylotrophs from a single niche uncover genetic and metabolic divergence of Methylophilaceae.</title>
        <authorList>
            <person name="Lapidus A."/>
            <person name="Clum A."/>
            <person name="Labutti K."/>
            <person name="Kaluzhnaya M.G."/>
            <person name="Lim S."/>
            <person name="Beck D.A."/>
            <person name="Glavina Del Rio T."/>
            <person name="Nolan M."/>
            <person name="Mavromatis K."/>
            <person name="Huntemann M."/>
            <person name="Lucas S."/>
            <person name="Lidstrom M.E."/>
            <person name="Ivanova N."/>
            <person name="Chistoserdova L."/>
        </authorList>
    </citation>
    <scope>NUCLEOTIDE SEQUENCE [LARGE SCALE GENOMIC DNA]</scope>
    <source>
        <strain evidence="7 8">301</strain>
    </source>
</reference>
<dbReference type="CDD" id="cd01700">
    <property type="entry name" value="PolY_Pol_V_umuC"/>
    <property type="match status" value="1"/>
</dbReference>